<reference evidence="2" key="2">
    <citation type="journal article" date="2023" name="Science">
        <title>Genomic signatures of disease resistance in endangered staghorn corals.</title>
        <authorList>
            <person name="Vollmer S.V."/>
            <person name="Selwyn J.D."/>
            <person name="Despard B.A."/>
            <person name="Roesel C.L."/>
        </authorList>
    </citation>
    <scope>NUCLEOTIDE SEQUENCE</scope>
    <source>
        <strain evidence="2">K2</strain>
    </source>
</reference>
<name>A0AAD9QH40_ACRCE</name>
<evidence type="ECO:0000313" key="2">
    <source>
        <dbReference type="EMBL" id="KAK2561223.1"/>
    </source>
</evidence>
<dbReference type="Proteomes" id="UP001249851">
    <property type="component" value="Unassembled WGS sequence"/>
</dbReference>
<feature type="transmembrane region" description="Helical" evidence="1">
    <location>
        <begin position="68"/>
        <end position="89"/>
    </location>
</feature>
<keyword evidence="3" id="KW-1185">Reference proteome</keyword>
<proteinExistence type="predicted"/>
<protein>
    <submittedName>
        <fullName evidence="2">Uncharacterized protein</fullName>
    </submittedName>
</protein>
<comment type="caution">
    <text evidence="2">The sequence shown here is derived from an EMBL/GenBank/DDBJ whole genome shotgun (WGS) entry which is preliminary data.</text>
</comment>
<gene>
    <name evidence="2" type="ORF">P5673_015692</name>
</gene>
<dbReference type="AlphaFoldDB" id="A0AAD9QH40"/>
<accession>A0AAD9QH40</accession>
<keyword evidence="1" id="KW-1133">Transmembrane helix</keyword>
<evidence type="ECO:0000313" key="3">
    <source>
        <dbReference type="Proteomes" id="UP001249851"/>
    </source>
</evidence>
<dbReference type="EMBL" id="JARQWQ010000033">
    <property type="protein sequence ID" value="KAK2561223.1"/>
    <property type="molecule type" value="Genomic_DNA"/>
</dbReference>
<sequence length="111" mass="12270">MRSNHSSLKYLLTRNLLCMISAVSNSTKALGDTTSEAPAVLPTTEEPVAPHRSNYAFSAVKQSKHERWLTPVLTVSVGVFALLTSVVIFHCKKKGTYRGTERHDEDAEILL</sequence>
<reference evidence="2" key="1">
    <citation type="journal article" date="2023" name="G3 (Bethesda)">
        <title>Whole genome assembly and annotation of the endangered Caribbean coral Acropora cervicornis.</title>
        <authorList>
            <person name="Selwyn J.D."/>
            <person name="Vollmer S.V."/>
        </authorList>
    </citation>
    <scope>NUCLEOTIDE SEQUENCE</scope>
    <source>
        <strain evidence="2">K2</strain>
    </source>
</reference>
<keyword evidence="1" id="KW-0472">Membrane</keyword>
<keyword evidence="1" id="KW-0812">Transmembrane</keyword>
<organism evidence="2 3">
    <name type="scientific">Acropora cervicornis</name>
    <name type="common">Staghorn coral</name>
    <dbReference type="NCBI Taxonomy" id="6130"/>
    <lineage>
        <taxon>Eukaryota</taxon>
        <taxon>Metazoa</taxon>
        <taxon>Cnidaria</taxon>
        <taxon>Anthozoa</taxon>
        <taxon>Hexacorallia</taxon>
        <taxon>Scleractinia</taxon>
        <taxon>Astrocoeniina</taxon>
        <taxon>Acroporidae</taxon>
        <taxon>Acropora</taxon>
    </lineage>
</organism>
<evidence type="ECO:0000256" key="1">
    <source>
        <dbReference type="SAM" id="Phobius"/>
    </source>
</evidence>